<evidence type="ECO:0000313" key="11">
    <source>
        <dbReference type="Proteomes" id="UP001162480"/>
    </source>
</evidence>
<evidence type="ECO:0000256" key="2">
    <source>
        <dbReference type="ARBA" id="ARBA00010528"/>
    </source>
</evidence>
<dbReference type="EMBL" id="OX597825">
    <property type="protein sequence ID" value="CAI9731339.1"/>
    <property type="molecule type" value="Genomic_DNA"/>
</dbReference>
<evidence type="ECO:0000256" key="8">
    <source>
        <dbReference type="SAM" id="MobiDB-lite"/>
    </source>
</evidence>
<comment type="similarity">
    <text evidence="2">Belongs to the universal ribosomal protein uL4 family.</text>
</comment>
<dbReference type="GO" id="GO:0006412">
    <property type="term" value="P:translation"/>
    <property type="evidence" value="ECO:0007669"/>
    <property type="project" value="InterPro"/>
</dbReference>
<evidence type="ECO:0000256" key="3">
    <source>
        <dbReference type="ARBA" id="ARBA00022980"/>
    </source>
</evidence>
<feature type="region of interest" description="Disordered" evidence="8">
    <location>
        <begin position="306"/>
        <end position="336"/>
    </location>
</feature>
<evidence type="ECO:0000256" key="5">
    <source>
        <dbReference type="ARBA" id="ARBA00023274"/>
    </source>
</evidence>
<gene>
    <name evidence="10" type="ORF">OCTVUL_1B011643</name>
</gene>
<dbReference type="FunFam" id="3.40.1370.10:FF:000005">
    <property type="entry name" value="39S ribosomal protein L4, mitochondrial"/>
    <property type="match status" value="1"/>
</dbReference>
<sequence length="484" mass="54945">MTTTDLQWKNSPRVVEGKEIVERQVRVAFVATVVIAAVIIVCVVVAAVSVFRVGVVVIVMTRILTGEEYGCANIDKTNSPEYSCKLLNRKQDEEEKQEKIHSTKTIPIMGTVIGILFLTNIIFSIRCMMLRNRRSRSNASPLQDVDEDGYIPMQNSTPVHISEPSRRLPSSQPNSLDVNEDTYCTIPEPSHLELISEGPYKNSDSRTGSDTLPTTEESTDPSLHVQTRGPLPLMTNRQLNHPNKSKEGVQTWLESLNTIDNEKLGIVDLHPDIFATFPRLDIIHSNIRWQNKYKLIRYDWEPTRAEMRGGGRKPWPQKGLGKARHGSNRSPIWLRGGRAHGPRGPESFFYMLPTHERVLGLRSALSVKLAQNDLHIVDSLEIPTDEPDYVESLFASRFWGFSGLFIDDTDFMPRNISLALNKLDHFNLMPVYGLNVYTLAELFVTLETHFYHVIFGYYIQLKVKRCTHYHYRPAQIGGVGVCED</sequence>
<feature type="region of interest" description="Disordered" evidence="8">
    <location>
        <begin position="136"/>
        <end position="229"/>
    </location>
</feature>
<feature type="compositionally biased region" description="Polar residues" evidence="8">
    <location>
        <begin position="168"/>
        <end position="177"/>
    </location>
</feature>
<evidence type="ECO:0000256" key="9">
    <source>
        <dbReference type="SAM" id="Phobius"/>
    </source>
</evidence>
<evidence type="ECO:0000256" key="7">
    <source>
        <dbReference type="ARBA" id="ARBA00082711"/>
    </source>
</evidence>
<reference evidence="10" key="1">
    <citation type="submission" date="2023-08" db="EMBL/GenBank/DDBJ databases">
        <authorList>
            <person name="Alioto T."/>
            <person name="Alioto T."/>
            <person name="Gomez Garrido J."/>
        </authorList>
    </citation>
    <scope>NUCLEOTIDE SEQUENCE</scope>
</reference>
<evidence type="ECO:0000256" key="6">
    <source>
        <dbReference type="ARBA" id="ARBA00040565"/>
    </source>
</evidence>
<feature type="transmembrane region" description="Helical" evidence="9">
    <location>
        <begin position="106"/>
        <end position="125"/>
    </location>
</feature>
<keyword evidence="11" id="KW-1185">Reference proteome</keyword>
<dbReference type="Pfam" id="PF00573">
    <property type="entry name" value="Ribosomal_L4"/>
    <property type="match status" value="1"/>
</dbReference>
<dbReference type="InterPro" id="IPR013005">
    <property type="entry name" value="Ribosomal_uL4-like"/>
</dbReference>
<dbReference type="Proteomes" id="UP001162480">
    <property type="component" value="Chromosome 12"/>
</dbReference>
<dbReference type="GO" id="GO:1990904">
    <property type="term" value="C:ribonucleoprotein complex"/>
    <property type="evidence" value="ECO:0007669"/>
    <property type="project" value="UniProtKB-KW"/>
</dbReference>
<evidence type="ECO:0000256" key="4">
    <source>
        <dbReference type="ARBA" id="ARBA00023128"/>
    </source>
</evidence>
<feature type="compositionally biased region" description="Polar residues" evidence="8">
    <location>
        <begin position="205"/>
        <end position="225"/>
    </location>
</feature>
<proteinExistence type="inferred from homology"/>
<accession>A0AA36BC65</accession>
<dbReference type="PANTHER" id="PTHR10746">
    <property type="entry name" value="50S RIBOSOMAL PROTEIN L4"/>
    <property type="match status" value="1"/>
</dbReference>
<keyword evidence="9" id="KW-0812">Transmembrane</keyword>
<dbReference type="GO" id="GO:0005840">
    <property type="term" value="C:ribosome"/>
    <property type="evidence" value="ECO:0007669"/>
    <property type="project" value="UniProtKB-KW"/>
</dbReference>
<keyword evidence="4" id="KW-0496">Mitochondrion</keyword>
<keyword evidence="9" id="KW-0472">Membrane</keyword>
<dbReference type="InterPro" id="IPR023574">
    <property type="entry name" value="Ribosomal_uL4_dom_sf"/>
</dbReference>
<dbReference type="SUPFAM" id="SSF52166">
    <property type="entry name" value="Ribosomal protein L4"/>
    <property type="match status" value="1"/>
</dbReference>
<keyword evidence="9" id="KW-1133">Transmembrane helix</keyword>
<keyword evidence="5" id="KW-0687">Ribonucleoprotein</keyword>
<protein>
    <recommendedName>
        <fullName evidence="6">Large ribosomal subunit protein uL4m</fullName>
    </recommendedName>
    <alternativeName>
        <fullName evidence="7">39S ribosomal protein L4, mitochondrial</fullName>
    </alternativeName>
</protein>
<dbReference type="GO" id="GO:0003735">
    <property type="term" value="F:structural constituent of ribosome"/>
    <property type="evidence" value="ECO:0007669"/>
    <property type="project" value="InterPro"/>
</dbReference>
<evidence type="ECO:0000313" key="10">
    <source>
        <dbReference type="EMBL" id="CAI9731339.1"/>
    </source>
</evidence>
<dbReference type="AlphaFoldDB" id="A0AA36BC65"/>
<feature type="transmembrane region" description="Helical" evidence="9">
    <location>
        <begin position="27"/>
        <end position="51"/>
    </location>
</feature>
<evidence type="ECO:0000256" key="1">
    <source>
        <dbReference type="ARBA" id="ARBA00004173"/>
    </source>
</evidence>
<dbReference type="Gene3D" id="3.40.1370.10">
    <property type="match status" value="1"/>
</dbReference>
<name>A0AA36BC65_OCTVU</name>
<dbReference type="GO" id="GO:0005743">
    <property type="term" value="C:mitochondrial inner membrane"/>
    <property type="evidence" value="ECO:0007669"/>
    <property type="project" value="UniProtKB-ARBA"/>
</dbReference>
<dbReference type="InterPro" id="IPR002136">
    <property type="entry name" value="Ribosomal_uL4"/>
</dbReference>
<dbReference type="PANTHER" id="PTHR10746:SF6">
    <property type="entry name" value="LARGE RIBOSOMAL SUBUNIT PROTEIN UL4M"/>
    <property type="match status" value="1"/>
</dbReference>
<organism evidence="10 11">
    <name type="scientific">Octopus vulgaris</name>
    <name type="common">Common octopus</name>
    <dbReference type="NCBI Taxonomy" id="6645"/>
    <lineage>
        <taxon>Eukaryota</taxon>
        <taxon>Metazoa</taxon>
        <taxon>Spiralia</taxon>
        <taxon>Lophotrochozoa</taxon>
        <taxon>Mollusca</taxon>
        <taxon>Cephalopoda</taxon>
        <taxon>Coleoidea</taxon>
        <taxon>Octopodiformes</taxon>
        <taxon>Octopoda</taxon>
        <taxon>Incirrata</taxon>
        <taxon>Octopodidae</taxon>
        <taxon>Octopus</taxon>
    </lineage>
</organism>
<comment type="subcellular location">
    <subcellularLocation>
        <location evidence="1">Mitochondrion</location>
    </subcellularLocation>
</comment>
<keyword evidence="3" id="KW-0689">Ribosomal protein</keyword>